<dbReference type="RefSeq" id="WP_083143406.1">
    <property type="nucleotide sequence ID" value="NZ_MVID01000008.1"/>
</dbReference>
<name>A0A375YEV0_MYCPF</name>
<evidence type="ECO:0000256" key="1">
    <source>
        <dbReference type="SAM" id="MobiDB-lite"/>
    </source>
</evidence>
<evidence type="ECO:0000313" key="2">
    <source>
        <dbReference type="EMBL" id="SRX79608.1"/>
    </source>
</evidence>
<reference evidence="2 3" key="1">
    <citation type="submission" date="2018-05" db="EMBL/GenBank/DDBJ databases">
        <authorList>
            <consortium name="IHU Genomes"/>
        </authorList>
    </citation>
    <scope>NUCLEOTIDE SEQUENCE [LARGE SCALE GENOMIC DNA]</scope>
    <source>
        <strain evidence="2 3">P7335</strain>
    </source>
</reference>
<gene>
    <name evidence="2" type="ORF">MPP7335_01345</name>
</gene>
<keyword evidence="3" id="KW-1185">Reference proteome</keyword>
<dbReference type="Proteomes" id="UP000252008">
    <property type="component" value="Unassembled WGS sequence"/>
</dbReference>
<protein>
    <submittedName>
        <fullName evidence="2">Uncharacterized protein</fullName>
    </submittedName>
</protein>
<feature type="region of interest" description="Disordered" evidence="1">
    <location>
        <begin position="1"/>
        <end position="62"/>
    </location>
</feature>
<dbReference type="STRING" id="39692.BST38_11350"/>
<proteinExistence type="predicted"/>
<sequence length="62" mass="6322">MSKGSHGSHDDSDSSTVGNTDTDTDTDTAPPGPADHGRDGGMATRELAPEITEPDGDRPTQG</sequence>
<accession>A0A375YEV0</accession>
<evidence type="ECO:0000313" key="3">
    <source>
        <dbReference type="Proteomes" id="UP000252008"/>
    </source>
</evidence>
<dbReference type="AlphaFoldDB" id="A0A375YEV0"/>
<organism evidence="2 3">
    <name type="scientific">Mycolicibacterium parafortuitum</name>
    <name type="common">Mycobacterium parafortuitum</name>
    <dbReference type="NCBI Taxonomy" id="39692"/>
    <lineage>
        <taxon>Bacteria</taxon>
        <taxon>Bacillati</taxon>
        <taxon>Actinomycetota</taxon>
        <taxon>Actinomycetes</taxon>
        <taxon>Mycobacteriales</taxon>
        <taxon>Mycobacteriaceae</taxon>
        <taxon>Mycolicibacterium</taxon>
    </lineage>
</organism>
<dbReference type="EMBL" id="UEGS01000001">
    <property type="protein sequence ID" value="SRX79608.1"/>
    <property type="molecule type" value="Genomic_DNA"/>
</dbReference>